<feature type="transmembrane region" description="Helical" evidence="8">
    <location>
        <begin position="209"/>
        <end position="229"/>
    </location>
</feature>
<keyword evidence="3 7" id="KW-0812">Transmembrane</keyword>
<dbReference type="InterPro" id="IPR052175">
    <property type="entry name" value="ComplexI-like_HydComp"/>
</dbReference>
<gene>
    <name evidence="11" type="ORF">ACFPC0_09615</name>
</gene>
<evidence type="ECO:0000256" key="5">
    <source>
        <dbReference type="ARBA" id="ARBA00023002"/>
    </source>
</evidence>
<feature type="transmembrane region" description="Helical" evidence="8">
    <location>
        <begin position="311"/>
        <end position="333"/>
    </location>
</feature>
<evidence type="ECO:0000256" key="2">
    <source>
        <dbReference type="ARBA" id="ARBA00022475"/>
    </source>
</evidence>
<protein>
    <submittedName>
        <fullName evidence="11">Proton-conducting transporter membrane subunit</fullName>
    </submittedName>
</protein>
<reference evidence="12" key="1">
    <citation type="journal article" date="2019" name="Int. J. Syst. Evol. Microbiol.">
        <title>The Global Catalogue of Microorganisms (GCM) 10K type strain sequencing project: providing services to taxonomists for standard genome sequencing and annotation.</title>
        <authorList>
            <consortium name="The Broad Institute Genomics Platform"/>
            <consortium name="The Broad Institute Genome Sequencing Center for Infectious Disease"/>
            <person name="Wu L."/>
            <person name="Ma J."/>
        </authorList>
    </citation>
    <scope>NUCLEOTIDE SEQUENCE [LARGE SCALE GENOMIC DNA]</scope>
    <source>
        <strain evidence="12">PCU 347</strain>
    </source>
</reference>
<dbReference type="Pfam" id="PF00361">
    <property type="entry name" value="Proton_antipo_M"/>
    <property type="match status" value="1"/>
</dbReference>
<evidence type="ECO:0000256" key="6">
    <source>
        <dbReference type="ARBA" id="ARBA00023136"/>
    </source>
</evidence>
<feature type="transmembrane region" description="Helical" evidence="8">
    <location>
        <begin position="366"/>
        <end position="387"/>
    </location>
</feature>
<evidence type="ECO:0000256" key="4">
    <source>
        <dbReference type="ARBA" id="ARBA00022989"/>
    </source>
</evidence>
<evidence type="ECO:0000256" key="7">
    <source>
        <dbReference type="RuleBase" id="RU000320"/>
    </source>
</evidence>
<feature type="domain" description="NADH:quinone oxidoreductase/Mrp antiporter transmembrane" evidence="10">
    <location>
        <begin position="123"/>
        <end position="415"/>
    </location>
</feature>
<evidence type="ECO:0000313" key="11">
    <source>
        <dbReference type="EMBL" id="MFC4328087.1"/>
    </source>
</evidence>
<sequence>MTAVLTLLALLPLLPAAAALTAPVRLAQCLTVASGAACFVLACALVPRGGRAALHTGILRADALSTVFVLATAFVYACCAAHSVGYLRHDEHSRDFPRYARRFYVGLNLFAWSMLCAPLVDGLALLWVAVEVTTVVSALLVAVENTEGATEAAWKYVLLASAGLGIALLATIFMYYAGSRVLGQTYDLGFAPLLEAAPRLPHTAVRLSFVLAVLGFGTKAGLVPVHTWLPDAHAEAPSTVSAMLSGSLLAVSFYAVLRYHQVAAGTLGPHFPRTVLLVFGIASLLLAALYVLDQHDIKRLLAYSSVEHMGILTVGVGFGAPIALAGVLLHVLAHAAAKGNAFMGAGALVRAYRTKEIRRLRGAARVLPWSGPMFLATVLALSALPPSGIFRSEFQIVAGGLESGHHGVAAVLVVLVTLAFLGLAIAATQVVLTPAPADGVPGAGEPGARSVWMVVPVAAGLVALVVLGVHPPDALAALLARGAAELGGAS</sequence>
<dbReference type="EMBL" id="JBHSDP010000009">
    <property type="protein sequence ID" value="MFC4328087.1"/>
    <property type="molecule type" value="Genomic_DNA"/>
</dbReference>
<keyword evidence="12" id="KW-1185">Reference proteome</keyword>
<evidence type="ECO:0000256" key="9">
    <source>
        <dbReference type="SAM" id="SignalP"/>
    </source>
</evidence>
<keyword evidence="5" id="KW-0560">Oxidoreductase</keyword>
<feature type="signal peptide" evidence="9">
    <location>
        <begin position="1"/>
        <end position="18"/>
    </location>
</feature>
<comment type="subcellular location">
    <subcellularLocation>
        <location evidence="1">Cell membrane</location>
        <topology evidence="1">Multi-pass membrane protein</topology>
    </subcellularLocation>
    <subcellularLocation>
        <location evidence="7">Membrane</location>
        <topology evidence="7">Multi-pass membrane protein</topology>
    </subcellularLocation>
</comment>
<comment type="caution">
    <text evidence="11">The sequence shown here is derived from an EMBL/GenBank/DDBJ whole genome shotgun (WGS) entry which is preliminary data.</text>
</comment>
<proteinExistence type="predicted"/>
<keyword evidence="6 8" id="KW-0472">Membrane</keyword>
<keyword evidence="9" id="KW-0732">Signal</keyword>
<feature type="transmembrane region" description="Helical" evidence="8">
    <location>
        <begin position="271"/>
        <end position="291"/>
    </location>
</feature>
<dbReference type="PRINTS" id="PR01434">
    <property type="entry name" value="NADHDHGNASE5"/>
</dbReference>
<evidence type="ECO:0000313" key="12">
    <source>
        <dbReference type="Proteomes" id="UP001595824"/>
    </source>
</evidence>
<keyword evidence="4 8" id="KW-1133">Transmembrane helix</keyword>
<keyword evidence="2" id="KW-1003">Cell membrane</keyword>
<evidence type="ECO:0000259" key="10">
    <source>
        <dbReference type="Pfam" id="PF00361"/>
    </source>
</evidence>
<dbReference type="RefSeq" id="WP_381738136.1">
    <property type="nucleotide sequence ID" value="NZ_JBHSDP010000009.1"/>
</dbReference>
<dbReference type="InterPro" id="IPR001750">
    <property type="entry name" value="ND/Mrp_TM"/>
</dbReference>
<evidence type="ECO:0000256" key="3">
    <source>
        <dbReference type="ARBA" id="ARBA00022692"/>
    </source>
</evidence>
<organism evidence="11 12">
    <name type="scientific">Streptomyces andamanensis</name>
    <dbReference type="NCBI Taxonomy" id="1565035"/>
    <lineage>
        <taxon>Bacteria</taxon>
        <taxon>Bacillati</taxon>
        <taxon>Actinomycetota</taxon>
        <taxon>Actinomycetes</taxon>
        <taxon>Kitasatosporales</taxon>
        <taxon>Streptomycetaceae</taxon>
        <taxon>Streptomyces</taxon>
    </lineage>
</organism>
<feature type="transmembrane region" description="Helical" evidence="8">
    <location>
        <begin position="241"/>
        <end position="259"/>
    </location>
</feature>
<dbReference type="PANTHER" id="PTHR42682:SF5">
    <property type="entry name" value="HYDROGENASE-4 COMPONENT F"/>
    <property type="match status" value="1"/>
</dbReference>
<feature type="transmembrane region" description="Helical" evidence="8">
    <location>
        <begin position="154"/>
        <end position="176"/>
    </location>
</feature>
<feature type="transmembrane region" description="Helical" evidence="8">
    <location>
        <begin position="451"/>
        <end position="469"/>
    </location>
</feature>
<feature type="transmembrane region" description="Helical" evidence="8">
    <location>
        <begin position="67"/>
        <end position="87"/>
    </location>
</feature>
<name>A0ABV8TBT6_9ACTN</name>
<evidence type="ECO:0000256" key="8">
    <source>
        <dbReference type="SAM" id="Phobius"/>
    </source>
</evidence>
<evidence type="ECO:0000256" key="1">
    <source>
        <dbReference type="ARBA" id="ARBA00004651"/>
    </source>
</evidence>
<dbReference type="Proteomes" id="UP001595824">
    <property type="component" value="Unassembled WGS sequence"/>
</dbReference>
<dbReference type="PANTHER" id="PTHR42682">
    <property type="entry name" value="HYDROGENASE-4 COMPONENT F"/>
    <property type="match status" value="1"/>
</dbReference>
<feature type="transmembrane region" description="Helical" evidence="8">
    <location>
        <begin position="29"/>
        <end position="46"/>
    </location>
</feature>
<feature type="chain" id="PRO_5047500109" evidence="9">
    <location>
        <begin position="19"/>
        <end position="490"/>
    </location>
</feature>
<feature type="transmembrane region" description="Helical" evidence="8">
    <location>
        <begin position="407"/>
        <end position="431"/>
    </location>
</feature>
<accession>A0ABV8TBT6</accession>